<comment type="caution">
    <text evidence="2">The sequence shown here is derived from an EMBL/GenBank/DDBJ whole genome shotgun (WGS) entry which is preliminary data.</text>
</comment>
<dbReference type="AlphaFoldDB" id="A0A4Z2H396"/>
<sequence>MECLSACSSRKSNMYLMASGSALPRWAVLKMVSNSSNGPAGKQSNNPGSVTASLCPLSSCRITNRNPRLSGSGMARSSNDGASTEQPCQIDLRDHLAASVALPLVRVVVVLHQMPQFSAALQGLPLYTASSSFSLTCVMVSQFRHLTVTSWAVSFSGFTQCSVWQGDR</sequence>
<feature type="region of interest" description="Disordered" evidence="1">
    <location>
        <begin position="65"/>
        <end position="86"/>
    </location>
</feature>
<evidence type="ECO:0000313" key="2">
    <source>
        <dbReference type="EMBL" id="TNN59332.1"/>
    </source>
</evidence>
<accession>A0A4Z2H396</accession>
<gene>
    <name evidence="2" type="ORF">EYF80_030435</name>
</gene>
<dbReference type="Proteomes" id="UP000314294">
    <property type="component" value="Unassembled WGS sequence"/>
</dbReference>
<keyword evidence="3" id="KW-1185">Reference proteome</keyword>
<dbReference type="EMBL" id="SRLO01000358">
    <property type="protein sequence ID" value="TNN59332.1"/>
    <property type="molecule type" value="Genomic_DNA"/>
</dbReference>
<reference evidence="2 3" key="1">
    <citation type="submission" date="2019-03" db="EMBL/GenBank/DDBJ databases">
        <title>First draft genome of Liparis tanakae, snailfish: a comprehensive survey of snailfish specific genes.</title>
        <authorList>
            <person name="Kim W."/>
            <person name="Song I."/>
            <person name="Jeong J.-H."/>
            <person name="Kim D."/>
            <person name="Kim S."/>
            <person name="Ryu S."/>
            <person name="Song J.Y."/>
            <person name="Lee S.K."/>
        </authorList>
    </citation>
    <scope>NUCLEOTIDE SEQUENCE [LARGE SCALE GENOMIC DNA]</scope>
    <source>
        <tissue evidence="2">Muscle</tissue>
    </source>
</reference>
<protein>
    <submittedName>
        <fullName evidence="2">Uncharacterized protein</fullName>
    </submittedName>
</protein>
<name>A0A4Z2H396_9TELE</name>
<evidence type="ECO:0000256" key="1">
    <source>
        <dbReference type="SAM" id="MobiDB-lite"/>
    </source>
</evidence>
<proteinExistence type="predicted"/>
<evidence type="ECO:0000313" key="3">
    <source>
        <dbReference type="Proteomes" id="UP000314294"/>
    </source>
</evidence>
<organism evidence="2 3">
    <name type="scientific">Liparis tanakae</name>
    <name type="common">Tanaka's snailfish</name>
    <dbReference type="NCBI Taxonomy" id="230148"/>
    <lineage>
        <taxon>Eukaryota</taxon>
        <taxon>Metazoa</taxon>
        <taxon>Chordata</taxon>
        <taxon>Craniata</taxon>
        <taxon>Vertebrata</taxon>
        <taxon>Euteleostomi</taxon>
        <taxon>Actinopterygii</taxon>
        <taxon>Neopterygii</taxon>
        <taxon>Teleostei</taxon>
        <taxon>Neoteleostei</taxon>
        <taxon>Acanthomorphata</taxon>
        <taxon>Eupercaria</taxon>
        <taxon>Perciformes</taxon>
        <taxon>Cottioidei</taxon>
        <taxon>Cottales</taxon>
        <taxon>Liparidae</taxon>
        <taxon>Liparis</taxon>
    </lineage>
</organism>